<accession>A0AAV2S6H4</accession>
<comment type="caution">
    <text evidence="3">The sequence shown here is derived from an EMBL/GenBank/DDBJ whole genome shotgun (WGS) entry which is preliminary data.</text>
</comment>
<protein>
    <submittedName>
        <fullName evidence="3">Uncharacterized protein</fullName>
    </submittedName>
</protein>
<evidence type="ECO:0000313" key="3">
    <source>
        <dbReference type="EMBL" id="CAL4162586.1"/>
    </source>
</evidence>
<name>A0AAV2S6H4_MEGNR</name>
<keyword evidence="2" id="KW-1133">Transmembrane helix</keyword>
<proteinExistence type="predicted"/>
<reference evidence="3 4" key="1">
    <citation type="submission" date="2024-05" db="EMBL/GenBank/DDBJ databases">
        <authorList>
            <person name="Wallberg A."/>
        </authorList>
    </citation>
    <scope>NUCLEOTIDE SEQUENCE [LARGE SCALE GENOMIC DNA]</scope>
</reference>
<evidence type="ECO:0000256" key="2">
    <source>
        <dbReference type="SAM" id="Phobius"/>
    </source>
</evidence>
<evidence type="ECO:0000256" key="1">
    <source>
        <dbReference type="SAM" id="MobiDB-lite"/>
    </source>
</evidence>
<keyword evidence="2" id="KW-0812">Transmembrane</keyword>
<keyword evidence="2" id="KW-0472">Membrane</keyword>
<dbReference type="EMBL" id="CAXKWB010045663">
    <property type="protein sequence ID" value="CAL4162586.1"/>
    <property type="molecule type" value="Genomic_DNA"/>
</dbReference>
<feature type="transmembrane region" description="Helical" evidence="2">
    <location>
        <begin position="6"/>
        <end position="27"/>
    </location>
</feature>
<evidence type="ECO:0000313" key="4">
    <source>
        <dbReference type="Proteomes" id="UP001497623"/>
    </source>
</evidence>
<gene>
    <name evidence="3" type="ORF">MNOR_LOCUS32847</name>
</gene>
<dbReference type="AlphaFoldDB" id="A0AAV2S6H4"/>
<dbReference type="Proteomes" id="UP001497623">
    <property type="component" value="Unassembled WGS sequence"/>
</dbReference>
<organism evidence="3 4">
    <name type="scientific">Meganyctiphanes norvegica</name>
    <name type="common">Northern krill</name>
    <name type="synonym">Thysanopoda norvegica</name>
    <dbReference type="NCBI Taxonomy" id="48144"/>
    <lineage>
        <taxon>Eukaryota</taxon>
        <taxon>Metazoa</taxon>
        <taxon>Ecdysozoa</taxon>
        <taxon>Arthropoda</taxon>
        <taxon>Crustacea</taxon>
        <taxon>Multicrustacea</taxon>
        <taxon>Malacostraca</taxon>
        <taxon>Eumalacostraca</taxon>
        <taxon>Eucarida</taxon>
        <taxon>Euphausiacea</taxon>
        <taxon>Euphausiidae</taxon>
        <taxon>Meganyctiphanes</taxon>
    </lineage>
</organism>
<keyword evidence="4" id="KW-1185">Reference proteome</keyword>
<sequence>MESYGTSILLVALFGIILVCAILHITFKKCKRLYRKYYPESTNRKKDPGDKESASALLSRDGTPLIPLEVAALNQSPLLLWDPISYSEMNLHTILINSNTTTHKPHPFATETKRVRFAEEEATYILSTEIKREGRFLVATSSWKVDDSTSKGANKPKLSSPPLSKRRASVPENVEALLTADPEVSKDDTVIMYRKPLIEPGRRASIL</sequence>
<feature type="region of interest" description="Disordered" evidence="1">
    <location>
        <begin position="146"/>
        <end position="170"/>
    </location>
</feature>